<keyword evidence="1" id="KW-0456">Lyase</keyword>
<organism evidence="1 2">
    <name type="scientific">Arthrobacter glacialis</name>
    <dbReference type="NCBI Taxonomy" id="1664"/>
    <lineage>
        <taxon>Bacteria</taxon>
        <taxon>Bacillati</taxon>
        <taxon>Actinomycetota</taxon>
        <taxon>Actinomycetes</taxon>
        <taxon>Micrococcales</taxon>
        <taxon>Micrococcaceae</taxon>
        <taxon>Arthrobacter</taxon>
    </lineage>
</organism>
<comment type="caution">
    <text evidence="1">The sequence shown here is derived from an EMBL/GenBank/DDBJ whole genome shotgun (WGS) entry which is preliminary data.</text>
</comment>
<keyword evidence="2" id="KW-1185">Reference proteome</keyword>
<proteinExistence type="predicted"/>
<name>A0A2S3ZV63_ARTGL</name>
<accession>A0A2S3ZV63</accession>
<dbReference type="NCBIfam" id="TIGR03292">
    <property type="entry name" value="PhnH_redo"/>
    <property type="match status" value="1"/>
</dbReference>
<reference evidence="1 2" key="1">
    <citation type="submission" date="2018-01" db="EMBL/GenBank/DDBJ databases">
        <title>Arthrobacter sp. nov., from glaciers in China.</title>
        <authorList>
            <person name="Liu Q."/>
            <person name="Xin Y.-H."/>
        </authorList>
    </citation>
    <scope>NUCLEOTIDE SEQUENCE [LARGE SCALE GENOMIC DNA]</scope>
    <source>
        <strain evidence="1 2">HLT2-12-2</strain>
    </source>
</reference>
<dbReference type="PIRSF" id="PIRSF020680">
    <property type="entry name" value="PhnH"/>
    <property type="match status" value="1"/>
</dbReference>
<dbReference type="RefSeq" id="WP_103465881.1">
    <property type="nucleotide sequence ID" value="NZ_PPXC01000008.1"/>
</dbReference>
<dbReference type="Gene3D" id="3.40.50.11310">
    <property type="entry name" value="Bacterial phosphonate metabolism protein PhnH"/>
    <property type="match status" value="1"/>
</dbReference>
<evidence type="ECO:0000313" key="2">
    <source>
        <dbReference type="Proteomes" id="UP000237061"/>
    </source>
</evidence>
<dbReference type="InterPro" id="IPR008772">
    <property type="entry name" value="Phosphonate_metab_PhnH"/>
</dbReference>
<dbReference type="InterPro" id="IPR038058">
    <property type="entry name" value="PhnH-like_sp"/>
</dbReference>
<dbReference type="AlphaFoldDB" id="A0A2S3ZV63"/>
<dbReference type="GO" id="GO:0016829">
    <property type="term" value="F:lyase activity"/>
    <property type="evidence" value="ECO:0007669"/>
    <property type="project" value="UniProtKB-KW"/>
</dbReference>
<dbReference type="SUPFAM" id="SSF159709">
    <property type="entry name" value="PhnH-like"/>
    <property type="match status" value="1"/>
</dbReference>
<dbReference type="Proteomes" id="UP000237061">
    <property type="component" value="Unassembled WGS sequence"/>
</dbReference>
<dbReference type="GO" id="GO:0019634">
    <property type="term" value="P:organic phosphonate metabolic process"/>
    <property type="evidence" value="ECO:0007669"/>
    <property type="project" value="InterPro"/>
</dbReference>
<evidence type="ECO:0000313" key="1">
    <source>
        <dbReference type="EMBL" id="POH73136.1"/>
    </source>
</evidence>
<dbReference type="Pfam" id="PF05845">
    <property type="entry name" value="PhnH"/>
    <property type="match status" value="1"/>
</dbReference>
<gene>
    <name evidence="1" type="ORF">CVS27_11420</name>
</gene>
<protein>
    <submittedName>
        <fullName evidence="1">Phosphonate C-P lyase system protein PhnH</fullName>
    </submittedName>
</protein>
<dbReference type="EMBL" id="PPXC01000008">
    <property type="protein sequence ID" value="POH73136.1"/>
    <property type="molecule type" value="Genomic_DNA"/>
</dbReference>
<sequence length="212" mass="22226">MRTLTSQNHTPGFANPVHDAQQVFRAVLEALARPGTRHSIEANLNPPEPLGASTGAVILTLCDEQTPIWLDPTLRASSAVGGWIAFHTGARIVENAGEALFVIASSPKAAPTLADLMQGTDEEPHRSATLIIDAQGSRSIGNLVASGPGISGTIGWDGVGLPIGFLPQWRENGMLFPCGVDIVLAAETTVQGLPRTTALVSADQQSHQQRSA</sequence>